<dbReference type="InterPro" id="IPR050925">
    <property type="entry name" value="Rhomboid_protease_S54"/>
</dbReference>
<dbReference type="SUPFAM" id="SSF144091">
    <property type="entry name" value="Rhomboid-like"/>
    <property type="match status" value="1"/>
</dbReference>
<dbReference type="Pfam" id="PF01694">
    <property type="entry name" value="Rhomboid"/>
    <property type="match status" value="1"/>
</dbReference>
<evidence type="ECO:0000256" key="1">
    <source>
        <dbReference type="ARBA" id="ARBA00004141"/>
    </source>
</evidence>
<comment type="subcellular location">
    <subcellularLocation>
        <location evidence="1">Membrane</location>
        <topology evidence="1">Multi-pass membrane protein</topology>
    </subcellularLocation>
</comment>
<evidence type="ECO:0000259" key="8">
    <source>
        <dbReference type="Pfam" id="PF01694"/>
    </source>
</evidence>
<name>A0A6J7JWJ8_9ZZZZ</name>
<evidence type="ECO:0000256" key="4">
    <source>
        <dbReference type="ARBA" id="ARBA00022801"/>
    </source>
</evidence>
<feature type="transmembrane region" description="Helical" evidence="7">
    <location>
        <begin position="184"/>
        <end position="201"/>
    </location>
</feature>
<keyword evidence="5 7" id="KW-1133">Transmembrane helix</keyword>
<feature type="transmembrane region" description="Helical" evidence="7">
    <location>
        <begin position="207"/>
        <end position="225"/>
    </location>
</feature>
<keyword evidence="4" id="KW-0378">Hydrolase</keyword>
<keyword evidence="3 7" id="KW-0812">Transmembrane</keyword>
<dbReference type="InterPro" id="IPR022764">
    <property type="entry name" value="Peptidase_S54_rhomboid_dom"/>
</dbReference>
<feature type="transmembrane region" description="Helical" evidence="7">
    <location>
        <begin position="134"/>
        <end position="152"/>
    </location>
</feature>
<keyword evidence="6 7" id="KW-0472">Membrane</keyword>
<gene>
    <name evidence="9" type="ORF">UFOPK3837_00155</name>
</gene>
<sequence length="263" mass="28143">MVCYRHPDRETGVSCQRCGRFICPECQISNAVGYLCPEDGRVTVATRIKNDTRATLTIGLILVTVLVYVGQLMSNGEVTYSLIYSPNLTISEPWRMLTAGFLHSESSFMHIALNMYSLYIFGSVLEPLLGKARFLALYLLAIFGGSVAVLLFDAPNSLVLGASGGIFGLMGAYFVILRSLGQGGGQLTAIIGLNLVIGFLPGLNIAWQAHIGGLIVGGIVAFAYARTRAPKDKSKQQLYVIAVAVALIVLTVFGASLLPVSGY</sequence>
<feature type="transmembrane region" description="Helical" evidence="7">
    <location>
        <begin position="237"/>
        <end position="258"/>
    </location>
</feature>
<dbReference type="GO" id="GO:0004252">
    <property type="term" value="F:serine-type endopeptidase activity"/>
    <property type="evidence" value="ECO:0007669"/>
    <property type="project" value="InterPro"/>
</dbReference>
<feature type="transmembrane region" description="Helical" evidence="7">
    <location>
        <begin position="158"/>
        <end position="177"/>
    </location>
</feature>
<evidence type="ECO:0000256" key="6">
    <source>
        <dbReference type="ARBA" id="ARBA00023136"/>
    </source>
</evidence>
<evidence type="ECO:0000313" key="9">
    <source>
        <dbReference type="EMBL" id="CAB4946494.1"/>
    </source>
</evidence>
<dbReference type="PANTHER" id="PTHR43731">
    <property type="entry name" value="RHOMBOID PROTEASE"/>
    <property type="match status" value="1"/>
</dbReference>
<dbReference type="InterPro" id="IPR035952">
    <property type="entry name" value="Rhomboid-like_sf"/>
</dbReference>
<feature type="domain" description="Peptidase S54 rhomboid" evidence="8">
    <location>
        <begin position="92"/>
        <end position="225"/>
    </location>
</feature>
<proteinExistence type="inferred from homology"/>
<feature type="transmembrane region" description="Helical" evidence="7">
    <location>
        <begin position="94"/>
        <end position="122"/>
    </location>
</feature>
<evidence type="ECO:0000256" key="7">
    <source>
        <dbReference type="SAM" id="Phobius"/>
    </source>
</evidence>
<dbReference type="GO" id="GO:0016020">
    <property type="term" value="C:membrane"/>
    <property type="evidence" value="ECO:0007669"/>
    <property type="project" value="UniProtKB-SubCell"/>
</dbReference>
<evidence type="ECO:0000256" key="3">
    <source>
        <dbReference type="ARBA" id="ARBA00022692"/>
    </source>
</evidence>
<comment type="similarity">
    <text evidence="2">Belongs to the peptidase S54 family.</text>
</comment>
<dbReference type="PANTHER" id="PTHR43731:SF14">
    <property type="entry name" value="PRESENILIN-ASSOCIATED RHOMBOID-LIKE PROTEIN, MITOCHONDRIAL"/>
    <property type="match status" value="1"/>
</dbReference>
<protein>
    <submittedName>
        <fullName evidence="9">Unannotated protein</fullName>
    </submittedName>
</protein>
<organism evidence="9">
    <name type="scientific">freshwater metagenome</name>
    <dbReference type="NCBI Taxonomy" id="449393"/>
    <lineage>
        <taxon>unclassified sequences</taxon>
        <taxon>metagenomes</taxon>
        <taxon>ecological metagenomes</taxon>
    </lineage>
</organism>
<dbReference type="Gene3D" id="1.20.1540.10">
    <property type="entry name" value="Rhomboid-like"/>
    <property type="match status" value="1"/>
</dbReference>
<dbReference type="EMBL" id="CAFBNO010000002">
    <property type="protein sequence ID" value="CAB4946494.1"/>
    <property type="molecule type" value="Genomic_DNA"/>
</dbReference>
<dbReference type="AlphaFoldDB" id="A0A6J7JWJ8"/>
<evidence type="ECO:0000256" key="5">
    <source>
        <dbReference type="ARBA" id="ARBA00022989"/>
    </source>
</evidence>
<reference evidence="9" key="1">
    <citation type="submission" date="2020-05" db="EMBL/GenBank/DDBJ databases">
        <authorList>
            <person name="Chiriac C."/>
            <person name="Salcher M."/>
            <person name="Ghai R."/>
            <person name="Kavagutti S V."/>
        </authorList>
    </citation>
    <scope>NUCLEOTIDE SEQUENCE</scope>
</reference>
<evidence type="ECO:0000256" key="2">
    <source>
        <dbReference type="ARBA" id="ARBA00009045"/>
    </source>
</evidence>
<accession>A0A6J7JWJ8</accession>
<feature type="transmembrane region" description="Helical" evidence="7">
    <location>
        <begin position="54"/>
        <end position="74"/>
    </location>
</feature>